<evidence type="ECO:0000259" key="1">
    <source>
        <dbReference type="Pfam" id="PF12867"/>
    </source>
</evidence>
<keyword evidence="3" id="KW-1185">Reference proteome</keyword>
<dbReference type="InterPro" id="IPR034660">
    <property type="entry name" value="DinB/YfiT-like"/>
</dbReference>
<reference evidence="2 3" key="1">
    <citation type="submission" date="2014-09" db="EMBL/GenBank/DDBJ databases">
        <title>Sporocytophaga myxococcoides PG-01 genome sequencing.</title>
        <authorList>
            <person name="Liu L."/>
            <person name="Gao P.J."/>
            <person name="Chen G.J."/>
            <person name="Wang L.S."/>
        </authorList>
    </citation>
    <scope>NUCLEOTIDE SEQUENCE [LARGE SCALE GENOMIC DNA]</scope>
    <source>
        <strain evidence="2 3">PG-01</strain>
    </source>
</reference>
<dbReference type="eggNOG" id="COG2318">
    <property type="taxonomic scope" value="Bacteria"/>
</dbReference>
<dbReference type="SUPFAM" id="SSF109854">
    <property type="entry name" value="DinB/YfiT-like putative metalloenzymes"/>
    <property type="match status" value="1"/>
</dbReference>
<dbReference type="InterPro" id="IPR024775">
    <property type="entry name" value="DinB-like"/>
</dbReference>
<gene>
    <name evidence="2" type="ORF">MYP_2652</name>
</gene>
<organism evidence="2 3">
    <name type="scientific">Sporocytophaga myxococcoides</name>
    <dbReference type="NCBI Taxonomy" id="153721"/>
    <lineage>
        <taxon>Bacteria</taxon>
        <taxon>Pseudomonadati</taxon>
        <taxon>Bacteroidota</taxon>
        <taxon>Cytophagia</taxon>
        <taxon>Cytophagales</taxon>
        <taxon>Cytophagaceae</taxon>
        <taxon>Sporocytophaga</taxon>
    </lineage>
</organism>
<protein>
    <recommendedName>
        <fullName evidence="1">DinB-like domain-containing protein</fullName>
    </recommendedName>
</protein>
<dbReference type="Pfam" id="PF12867">
    <property type="entry name" value="DinB_2"/>
    <property type="match status" value="1"/>
</dbReference>
<evidence type="ECO:0000313" key="3">
    <source>
        <dbReference type="Proteomes" id="UP000030185"/>
    </source>
</evidence>
<evidence type="ECO:0000313" key="2">
    <source>
        <dbReference type="EMBL" id="GAL85423.1"/>
    </source>
</evidence>
<accession>A0A098LGZ9</accession>
<name>A0A098LGZ9_9BACT</name>
<dbReference type="STRING" id="153721.MYP_2652"/>
<dbReference type="AlphaFoldDB" id="A0A098LGZ9"/>
<sequence length="166" mass="19368">MPDFFDRYIDLVEEQDLVKAMSLSIQNLNMLDLSLYKEIGDHVYKPGKWTIKQIIQHIIDNERIQSYRALRFSRKDETVLPGYDETLLASNADTTNRTIKDLIDELIVVRQSSLLLFKSFSKDMSLSKGICFNREISVLGLGFVIIGHETHHFNIIKERYYPLLNK</sequence>
<dbReference type="Proteomes" id="UP000030185">
    <property type="component" value="Unassembled WGS sequence"/>
</dbReference>
<comment type="caution">
    <text evidence="2">The sequence shown here is derived from an EMBL/GenBank/DDBJ whole genome shotgun (WGS) entry which is preliminary data.</text>
</comment>
<feature type="domain" description="DinB-like" evidence="1">
    <location>
        <begin position="40"/>
        <end position="156"/>
    </location>
</feature>
<dbReference type="Gene3D" id="1.20.120.450">
    <property type="entry name" value="dinb family like domain"/>
    <property type="match status" value="1"/>
</dbReference>
<proteinExistence type="predicted"/>
<dbReference type="EMBL" id="BBLT01000005">
    <property type="protein sequence ID" value="GAL85423.1"/>
    <property type="molecule type" value="Genomic_DNA"/>
</dbReference>